<gene>
    <name evidence="2" type="ORF">PFISCL1PPCAC_19530</name>
</gene>
<evidence type="ECO:0000256" key="1">
    <source>
        <dbReference type="SAM" id="MobiDB-lite"/>
    </source>
</evidence>
<evidence type="ECO:0000313" key="3">
    <source>
        <dbReference type="Proteomes" id="UP001432322"/>
    </source>
</evidence>
<feature type="compositionally biased region" description="Pro residues" evidence="1">
    <location>
        <begin position="24"/>
        <end position="33"/>
    </location>
</feature>
<feature type="non-terminal residue" evidence="2">
    <location>
        <position position="1"/>
    </location>
</feature>
<dbReference type="Proteomes" id="UP001432322">
    <property type="component" value="Unassembled WGS sequence"/>
</dbReference>
<accession>A0AAV5W9N7</accession>
<feature type="compositionally biased region" description="Pro residues" evidence="1">
    <location>
        <begin position="126"/>
        <end position="155"/>
    </location>
</feature>
<dbReference type="AlphaFoldDB" id="A0AAV5W9N7"/>
<feature type="region of interest" description="Disordered" evidence="1">
    <location>
        <begin position="1"/>
        <end position="161"/>
    </location>
</feature>
<dbReference type="EMBL" id="BTSY01000005">
    <property type="protein sequence ID" value="GMT28233.1"/>
    <property type="molecule type" value="Genomic_DNA"/>
</dbReference>
<organism evidence="2 3">
    <name type="scientific">Pristionchus fissidentatus</name>
    <dbReference type="NCBI Taxonomy" id="1538716"/>
    <lineage>
        <taxon>Eukaryota</taxon>
        <taxon>Metazoa</taxon>
        <taxon>Ecdysozoa</taxon>
        <taxon>Nematoda</taxon>
        <taxon>Chromadorea</taxon>
        <taxon>Rhabditida</taxon>
        <taxon>Rhabditina</taxon>
        <taxon>Diplogasteromorpha</taxon>
        <taxon>Diplogasteroidea</taxon>
        <taxon>Neodiplogasteridae</taxon>
        <taxon>Pristionchus</taxon>
    </lineage>
</organism>
<comment type="caution">
    <text evidence="2">The sequence shown here is derived from an EMBL/GenBank/DDBJ whole genome shotgun (WGS) entry which is preliminary data.</text>
</comment>
<feature type="compositionally biased region" description="Polar residues" evidence="1">
    <location>
        <begin position="75"/>
        <end position="91"/>
    </location>
</feature>
<keyword evidence="3" id="KW-1185">Reference proteome</keyword>
<protein>
    <submittedName>
        <fullName evidence="2">Uncharacterized protein</fullName>
    </submittedName>
</protein>
<reference evidence="2" key="1">
    <citation type="submission" date="2023-10" db="EMBL/GenBank/DDBJ databases">
        <title>Genome assembly of Pristionchus species.</title>
        <authorList>
            <person name="Yoshida K."/>
            <person name="Sommer R.J."/>
        </authorList>
    </citation>
    <scope>NUCLEOTIDE SEQUENCE</scope>
    <source>
        <strain evidence="2">RS5133</strain>
    </source>
</reference>
<feature type="compositionally biased region" description="Polar residues" evidence="1">
    <location>
        <begin position="41"/>
        <end position="52"/>
    </location>
</feature>
<feature type="compositionally biased region" description="Polar residues" evidence="1">
    <location>
        <begin position="98"/>
        <end position="112"/>
    </location>
</feature>
<sequence length="161" mass="17429">SSSSDGRSTRRLSSIPHRESSVSPIPPSAPLLPPSNKIGFITTTVPVQTRHSFSGGKTPRKTIVTRRASHAPIYETSSLDARQRSAINPSLQKRPASSGGTRRSSETPQQSRWIAPSAPERSPSPDSLPPPYPIDNPPYPIDNHPHPPNIPPYPLDQPEVG</sequence>
<name>A0AAV5W9N7_9BILA</name>
<proteinExistence type="predicted"/>
<feature type="compositionally biased region" description="Basic residues" evidence="1">
    <location>
        <begin position="58"/>
        <end position="69"/>
    </location>
</feature>
<evidence type="ECO:0000313" key="2">
    <source>
        <dbReference type="EMBL" id="GMT28233.1"/>
    </source>
</evidence>